<dbReference type="AlphaFoldDB" id="A0AAV6J164"/>
<keyword evidence="2" id="KW-1185">Reference proteome</keyword>
<comment type="caution">
    <text evidence="1">The sequence shown here is derived from an EMBL/GenBank/DDBJ whole genome shotgun (WGS) entry which is preliminary data.</text>
</comment>
<dbReference type="EMBL" id="JACTNZ010000008">
    <property type="protein sequence ID" value="KAG5534157.1"/>
    <property type="molecule type" value="Genomic_DNA"/>
</dbReference>
<name>A0AAV6J164_9ERIC</name>
<protein>
    <submittedName>
        <fullName evidence="1">Uncharacterized protein</fullName>
    </submittedName>
</protein>
<reference evidence="1" key="1">
    <citation type="submission" date="2020-08" db="EMBL/GenBank/DDBJ databases">
        <title>Plant Genome Project.</title>
        <authorList>
            <person name="Zhang R.-G."/>
        </authorList>
    </citation>
    <scope>NUCLEOTIDE SEQUENCE</scope>
    <source>
        <strain evidence="1">WSP0</strain>
        <tissue evidence="1">Leaf</tissue>
    </source>
</reference>
<organism evidence="1 2">
    <name type="scientific">Rhododendron griersonianum</name>
    <dbReference type="NCBI Taxonomy" id="479676"/>
    <lineage>
        <taxon>Eukaryota</taxon>
        <taxon>Viridiplantae</taxon>
        <taxon>Streptophyta</taxon>
        <taxon>Embryophyta</taxon>
        <taxon>Tracheophyta</taxon>
        <taxon>Spermatophyta</taxon>
        <taxon>Magnoliopsida</taxon>
        <taxon>eudicotyledons</taxon>
        <taxon>Gunneridae</taxon>
        <taxon>Pentapetalae</taxon>
        <taxon>asterids</taxon>
        <taxon>Ericales</taxon>
        <taxon>Ericaceae</taxon>
        <taxon>Ericoideae</taxon>
        <taxon>Rhodoreae</taxon>
        <taxon>Rhododendron</taxon>
    </lineage>
</organism>
<evidence type="ECO:0000313" key="1">
    <source>
        <dbReference type="EMBL" id="KAG5534157.1"/>
    </source>
</evidence>
<accession>A0AAV6J164</accession>
<gene>
    <name evidence="1" type="ORF">RHGRI_022335</name>
</gene>
<sequence>MRMMVVSDNPTITKLQYYLEKNIEARQKALEREADLEEKSPKEKAKSKMSKVVLPLLKGKCVRSRNHRHFRMQKQIERVEEF</sequence>
<dbReference type="Proteomes" id="UP000823749">
    <property type="component" value="Chromosome 8"/>
</dbReference>
<proteinExistence type="predicted"/>
<evidence type="ECO:0000313" key="2">
    <source>
        <dbReference type="Proteomes" id="UP000823749"/>
    </source>
</evidence>